<dbReference type="PANTHER" id="PTHR42685:SF21">
    <property type="entry name" value="DEHYDROGENASE (FLAVOPROTEIN)-LIKE PROTEIN"/>
    <property type="match status" value="1"/>
</dbReference>
<dbReference type="InterPro" id="IPR050407">
    <property type="entry name" value="Geranylgeranyl_reductase"/>
</dbReference>
<dbReference type="Proteomes" id="UP001321018">
    <property type="component" value="Unassembled WGS sequence"/>
</dbReference>
<dbReference type="InterPro" id="IPR036188">
    <property type="entry name" value="FAD/NAD-bd_sf"/>
</dbReference>
<evidence type="ECO:0000313" key="2">
    <source>
        <dbReference type="Proteomes" id="UP001321018"/>
    </source>
</evidence>
<dbReference type="AlphaFoldDB" id="A0AAP2YYS7"/>
<dbReference type="PANTHER" id="PTHR42685">
    <property type="entry name" value="GERANYLGERANYL DIPHOSPHATE REDUCTASE"/>
    <property type="match status" value="1"/>
</dbReference>
<accession>A0AAP2YYS7</accession>
<reference evidence="1" key="1">
    <citation type="submission" date="2022-09" db="EMBL/GenBank/DDBJ databases">
        <title>Enrichment on poylsaccharides allowed isolation of novel metabolic and taxonomic groups of Haloarchaea.</title>
        <authorList>
            <person name="Sorokin D.Y."/>
            <person name="Elcheninov A.G."/>
            <person name="Khizhniak T.V."/>
            <person name="Kolganova T.V."/>
            <person name="Kublanov I.V."/>
        </authorList>
    </citation>
    <scope>NUCLEOTIDE SEQUENCE</scope>
    <source>
        <strain evidence="1">AArc-xg1-1</strain>
    </source>
</reference>
<dbReference type="RefSeq" id="WP_338003365.1">
    <property type="nucleotide sequence ID" value="NZ_JAOPKA010000004.1"/>
</dbReference>
<dbReference type="PRINTS" id="PR00411">
    <property type="entry name" value="PNDRDTASEI"/>
</dbReference>
<dbReference type="SUPFAM" id="SSF51905">
    <property type="entry name" value="FAD/NAD(P)-binding domain"/>
    <property type="match status" value="1"/>
</dbReference>
<evidence type="ECO:0000313" key="1">
    <source>
        <dbReference type="EMBL" id="MCU4741528.1"/>
    </source>
</evidence>
<comment type="caution">
    <text evidence="1">The sequence shown here is derived from an EMBL/GenBank/DDBJ whole genome shotgun (WGS) entry which is preliminary data.</text>
</comment>
<name>A0AAP2YYS7_9EURY</name>
<dbReference type="EMBL" id="JAOPKA010000004">
    <property type="protein sequence ID" value="MCU4741528.1"/>
    <property type="molecule type" value="Genomic_DNA"/>
</dbReference>
<proteinExistence type="predicted"/>
<dbReference type="Gene3D" id="3.50.50.60">
    <property type="entry name" value="FAD/NAD(P)-binding domain"/>
    <property type="match status" value="1"/>
</dbReference>
<protein>
    <submittedName>
        <fullName evidence="1">NAD(P)/FAD-dependent oxidoreductase</fullName>
    </submittedName>
</protein>
<organism evidence="1 2">
    <name type="scientific">Natronoglomus mannanivorans</name>
    <dbReference type="NCBI Taxonomy" id="2979990"/>
    <lineage>
        <taxon>Archaea</taxon>
        <taxon>Methanobacteriati</taxon>
        <taxon>Methanobacteriota</taxon>
        <taxon>Stenosarchaea group</taxon>
        <taxon>Halobacteria</taxon>
        <taxon>Halobacteriales</taxon>
        <taxon>Natrialbaceae</taxon>
        <taxon>Natronoglomus</taxon>
    </lineage>
</organism>
<sequence>MGRERVDVAIVGGGPAGASAAEQAAAHGAETVLFEQGVPREDRDGLGPDSTDAAGMLDYWIDIMEFDYEEIPDEVVLQELDAVDFVGPSTSVEMTTTGIEASYSKFGYTFHRARMDDWLYERAADAGADLRVGTSVSNLETDLSGPSPTHTLTLASGDEIETDHVVLADGPQRRITLNALDQFMPDGTSVSEYLSPPTANHIAYQEYREFPEELFEKNRLKFWWGYMPGETAYPWVFPNDGTVARVGLTMPIGMSLEDVAHPESYKLLKPTDERIPAGSEYVRRLLELEYGDEYDIEEDFPVVEDRGKSKGTETYPISSTRPIESPVDANIAVAGGAMGTTSAFHEGGYHVAVRTGKIAGRLAATDGIEHYNDVWKRAIGDEILRNVTFADIVADYEPDDWDRVFDIVSGMTGSESSGSLLGKKYSAGIGATKILAQYKKRKYSYRNGKYVQLREDEYEYEYEYESGN</sequence>
<dbReference type="Pfam" id="PF12831">
    <property type="entry name" value="FAD_oxidored"/>
    <property type="match status" value="1"/>
</dbReference>
<gene>
    <name evidence="1" type="ORF">OB960_08945</name>
</gene>